<protein>
    <submittedName>
        <fullName evidence="1">Uncharacterized protein</fullName>
    </submittedName>
</protein>
<dbReference type="EMBL" id="LAZR01001757">
    <property type="protein sequence ID" value="KKN39540.1"/>
    <property type="molecule type" value="Genomic_DNA"/>
</dbReference>
<name>A0A0F9Q6B8_9ZZZZ</name>
<dbReference type="AlphaFoldDB" id="A0A0F9Q6B8"/>
<reference evidence="1" key="1">
    <citation type="journal article" date="2015" name="Nature">
        <title>Complex archaea that bridge the gap between prokaryotes and eukaryotes.</title>
        <authorList>
            <person name="Spang A."/>
            <person name="Saw J.H."/>
            <person name="Jorgensen S.L."/>
            <person name="Zaremba-Niedzwiedzka K."/>
            <person name="Martijn J."/>
            <person name="Lind A.E."/>
            <person name="van Eijk R."/>
            <person name="Schleper C."/>
            <person name="Guy L."/>
            <person name="Ettema T.J."/>
        </authorList>
    </citation>
    <scope>NUCLEOTIDE SEQUENCE</scope>
</reference>
<proteinExistence type="predicted"/>
<accession>A0A0F9Q6B8</accession>
<evidence type="ECO:0000313" key="1">
    <source>
        <dbReference type="EMBL" id="KKN39540.1"/>
    </source>
</evidence>
<gene>
    <name evidence="1" type="ORF">LCGC14_0742330</name>
</gene>
<organism evidence="1">
    <name type="scientific">marine sediment metagenome</name>
    <dbReference type="NCBI Taxonomy" id="412755"/>
    <lineage>
        <taxon>unclassified sequences</taxon>
        <taxon>metagenomes</taxon>
        <taxon>ecological metagenomes</taxon>
    </lineage>
</organism>
<sequence length="186" mass="21660">MGTTKEKIKMTVDDFKKMKQKSDRRVRSVIRHKARPSEYSKKIKRMSNIRLQAEALSKHKKIGELENDLQLEKSKFIEIAVTLGILTHPQINYDLRDLLMDGVQSPTRTDYDGVLICKEDDQPTFLRTGDQEYWKKLELQCGEGHVLTDGQFMSVEHYENVYLSDAVLLDPEEENLSLEELKDKDK</sequence>
<comment type="caution">
    <text evidence="1">The sequence shown here is derived from an EMBL/GenBank/DDBJ whole genome shotgun (WGS) entry which is preliminary data.</text>
</comment>